<reference evidence="3" key="3">
    <citation type="submission" date="2022-01" db="EMBL/GenBank/DDBJ databases">
        <authorList>
            <person name="Rubenstein D.R."/>
        </authorList>
    </citation>
    <scope>NUCLEOTIDE SEQUENCE</scope>
    <source>
        <strain evidence="3">SS15</strain>
        <tissue evidence="3">Liver</tissue>
    </source>
</reference>
<accession>A0A835NMM8</accession>
<evidence type="ECO:0000313" key="2">
    <source>
        <dbReference type="EMBL" id="KAG0117938.1"/>
    </source>
</evidence>
<reference evidence="2" key="1">
    <citation type="submission" date="2020-10" db="EMBL/GenBank/DDBJ databases">
        <title>Feather gene expression reveals the developmental basis of iridescence in African starlings.</title>
        <authorList>
            <person name="Rubenstein D.R."/>
        </authorList>
    </citation>
    <scope>NUCLEOTIDE SEQUENCE</scope>
    <source>
        <strain evidence="2">SS15</strain>
        <tissue evidence="2">Liver</tissue>
    </source>
</reference>
<feature type="compositionally biased region" description="Polar residues" evidence="1">
    <location>
        <begin position="79"/>
        <end position="95"/>
    </location>
</feature>
<name>A0A835NMM8_9PASS</name>
<comment type="caution">
    <text evidence="2">The sequence shown here is derived from an EMBL/GenBank/DDBJ whole genome shotgun (WGS) entry which is preliminary data.</text>
</comment>
<dbReference type="Proteomes" id="UP000618051">
    <property type="component" value="Unassembled WGS sequence"/>
</dbReference>
<evidence type="ECO:0000313" key="4">
    <source>
        <dbReference type="Proteomes" id="UP000618051"/>
    </source>
</evidence>
<evidence type="ECO:0000313" key="3">
    <source>
        <dbReference type="EMBL" id="KAI1233848.1"/>
    </source>
</evidence>
<dbReference type="AlphaFoldDB" id="A0A835NMM8"/>
<gene>
    <name evidence="3" type="ORF">IHE44_0004297</name>
    <name evidence="2" type="ORF">IHE44_002134</name>
</gene>
<dbReference type="EMBL" id="JADDUC020000017">
    <property type="protein sequence ID" value="KAI1233848.1"/>
    <property type="molecule type" value="Genomic_DNA"/>
</dbReference>
<feature type="region of interest" description="Disordered" evidence="1">
    <location>
        <begin position="78"/>
        <end position="100"/>
    </location>
</feature>
<evidence type="ECO:0000256" key="1">
    <source>
        <dbReference type="SAM" id="MobiDB-lite"/>
    </source>
</evidence>
<reference evidence="3 4" key="2">
    <citation type="journal article" date="2021" name="J. Hered.">
        <title>Feather Gene Expression Elucidates the Developmental Basis of Plumage Iridescence in African Starlings.</title>
        <authorList>
            <person name="Rubenstein D.R."/>
            <person name="Corvelo A."/>
            <person name="MacManes M.D."/>
            <person name="Maia R."/>
            <person name="Narzisi G."/>
            <person name="Rousaki A."/>
            <person name="Vandenabeele P."/>
            <person name="Shawkey M.D."/>
            <person name="Solomon J."/>
        </authorList>
    </citation>
    <scope>NUCLEOTIDE SEQUENCE [LARGE SCALE GENOMIC DNA]</scope>
    <source>
        <strain evidence="3">SS15</strain>
    </source>
</reference>
<dbReference type="EMBL" id="JADDUC010000126">
    <property type="protein sequence ID" value="KAG0117938.1"/>
    <property type="molecule type" value="Genomic_DNA"/>
</dbReference>
<protein>
    <submittedName>
        <fullName evidence="2">Uncharacterized protein</fullName>
    </submittedName>
</protein>
<keyword evidence="4" id="KW-1185">Reference proteome</keyword>
<sequence length="228" mass="25040">MLLATKPLEIKAGLVHLYDGCQRGTCSRVNAVEGTGKVCGLSWPQEGGLGVELGKTTDALGKKQLETSSSLLLKKSDHAQIQTQHGKSGNTSSCPRHSEQQGLKVPHHILLCQGRAASYHNNQLNFATITHLLMDSHRPSLIQHCQQQQSLQSSRNQLSCTCQSRSDATLHHHCSGATADTQIPEIQAKYSHQFQRSDRKGDGKDHQTIKMHKIAHLETACTKPRETS</sequence>
<proteinExistence type="predicted"/>
<organism evidence="2">
    <name type="scientific">Lamprotornis superbus</name>
    <dbReference type="NCBI Taxonomy" id="245042"/>
    <lineage>
        <taxon>Eukaryota</taxon>
        <taxon>Metazoa</taxon>
        <taxon>Chordata</taxon>
        <taxon>Craniata</taxon>
        <taxon>Vertebrata</taxon>
        <taxon>Euteleostomi</taxon>
        <taxon>Archelosauria</taxon>
        <taxon>Archosauria</taxon>
        <taxon>Dinosauria</taxon>
        <taxon>Saurischia</taxon>
        <taxon>Theropoda</taxon>
        <taxon>Coelurosauria</taxon>
        <taxon>Aves</taxon>
        <taxon>Neognathae</taxon>
        <taxon>Neoaves</taxon>
        <taxon>Telluraves</taxon>
        <taxon>Australaves</taxon>
        <taxon>Passeriformes</taxon>
        <taxon>Sturnidae</taxon>
        <taxon>Lamprotornis</taxon>
    </lineage>
</organism>